<dbReference type="Proteomes" id="UP000000560">
    <property type="component" value="Chromosome IV"/>
</dbReference>
<dbReference type="HOGENOM" id="CLU_084275_0_0_1"/>
<organism evidence="2 3">
    <name type="scientific">Emericella nidulans (strain FGSC A4 / ATCC 38163 / CBS 112.46 / NRRL 194 / M139)</name>
    <name type="common">Aspergillus nidulans</name>
    <dbReference type="NCBI Taxonomy" id="227321"/>
    <lineage>
        <taxon>Eukaryota</taxon>
        <taxon>Fungi</taxon>
        <taxon>Dikarya</taxon>
        <taxon>Ascomycota</taxon>
        <taxon>Pezizomycotina</taxon>
        <taxon>Eurotiomycetes</taxon>
        <taxon>Eurotiomycetidae</taxon>
        <taxon>Eurotiales</taxon>
        <taxon>Aspergillaceae</taxon>
        <taxon>Aspergillus</taxon>
        <taxon>Aspergillus subgen. Nidulantes</taxon>
    </lineage>
</organism>
<protein>
    <submittedName>
        <fullName evidence="2">Uncharacterized protein</fullName>
    </submittedName>
</protein>
<reference evidence="3" key="2">
    <citation type="journal article" date="2009" name="Fungal Genet. Biol.">
        <title>The 2008 update of the Aspergillus nidulans genome annotation: a community effort.</title>
        <authorList>
            <person name="Wortman J.R."/>
            <person name="Gilsenan J.M."/>
            <person name="Joardar V."/>
            <person name="Deegan J."/>
            <person name="Clutterbuck J."/>
            <person name="Andersen M.R."/>
            <person name="Archer D."/>
            <person name="Bencina M."/>
            <person name="Braus G."/>
            <person name="Coutinho P."/>
            <person name="von Dohren H."/>
            <person name="Doonan J."/>
            <person name="Driessen A.J."/>
            <person name="Durek P."/>
            <person name="Espeso E."/>
            <person name="Fekete E."/>
            <person name="Flipphi M."/>
            <person name="Estrada C.G."/>
            <person name="Geysens S."/>
            <person name="Goldman G."/>
            <person name="de Groot P.W."/>
            <person name="Hansen K."/>
            <person name="Harris S.D."/>
            <person name="Heinekamp T."/>
            <person name="Helmstaedt K."/>
            <person name="Henrissat B."/>
            <person name="Hofmann G."/>
            <person name="Homan T."/>
            <person name="Horio T."/>
            <person name="Horiuchi H."/>
            <person name="James S."/>
            <person name="Jones M."/>
            <person name="Karaffa L."/>
            <person name="Karanyi Z."/>
            <person name="Kato M."/>
            <person name="Keller N."/>
            <person name="Kelly D.E."/>
            <person name="Kiel J.A."/>
            <person name="Kim J.M."/>
            <person name="van der Klei I.J."/>
            <person name="Klis F.M."/>
            <person name="Kovalchuk A."/>
            <person name="Krasevec N."/>
            <person name="Kubicek C.P."/>
            <person name="Liu B."/>
            <person name="Maccabe A."/>
            <person name="Meyer V."/>
            <person name="Mirabito P."/>
            <person name="Miskei M."/>
            <person name="Mos M."/>
            <person name="Mullins J."/>
            <person name="Nelson D.R."/>
            <person name="Nielsen J."/>
            <person name="Oakley B.R."/>
            <person name="Osmani S.A."/>
            <person name="Pakula T."/>
            <person name="Paszewski A."/>
            <person name="Paulsen I."/>
            <person name="Pilsyk S."/>
            <person name="Pocsi I."/>
            <person name="Punt P.J."/>
            <person name="Ram A.F."/>
            <person name="Ren Q."/>
            <person name="Robellet X."/>
            <person name="Robson G."/>
            <person name="Seiboth B."/>
            <person name="van Solingen P."/>
            <person name="Specht T."/>
            <person name="Sun J."/>
            <person name="Taheri-Talesh N."/>
            <person name="Takeshita N."/>
            <person name="Ussery D."/>
            <person name="vanKuyk P.A."/>
            <person name="Visser H."/>
            <person name="van de Vondervoort P.J."/>
            <person name="de Vries R.P."/>
            <person name="Walton J."/>
            <person name="Xiang X."/>
            <person name="Xiong Y."/>
            <person name="Zeng A.P."/>
            <person name="Brandt B.W."/>
            <person name="Cornell M.J."/>
            <person name="van den Hondel C.A."/>
            <person name="Visser J."/>
            <person name="Oliver S.G."/>
            <person name="Turner G."/>
        </authorList>
    </citation>
    <scope>GENOME REANNOTATION</scope>
    <source>
        <strain evidence="3">FGSC A4 / ATCC 38163 / CBS 112.46 / NRRL 194 / M139</strain>
    </source>
</reference>
<reference evidence="3" key="1">
    <citation type="journal article" date="2005" name="Nature">
        <title>Sequencing of Aspergillus nidulans and comparative analysis with A. fumigatus and A. oryzae.</title>
        <authorList>
            <person name="Galagan J.E."/>
            <person name="Calvo S.E."/>
            <person name="Cuomo C."/>
            <person name="Ma L.J."/>
            <person name="Wortman J.R."/>
            <person name="Batzoglou S."/>
            <person name="Lee S.I."/>
            <person name="Basturkmen M."/>
            <person name="Spevak C.C."/>
            <person name="Clutterbuck J."/>
            <person name="Kapitonov V."/>
            <person name="Jurka J."/>
            <person name="Scazzocchio C."/>
            <person name="Farman M."/>
            <person name="Butler J."/>
            <person name="Purcell S."/>
            <person name="Harris S."/>
            <person name="Braus G.H."/>
            <person name="Draht O."/>
            <person name="Busch S."/>
            <person name="D'Enfert C."/>
            <person name="Bouchier C."/>
            <person name="Goldman G.H."/>
            <person name="Bell-Pedersen D."/>
            <person name="Griffiths-Jones S."/>
            <person name="Doonan J.H."/>
            <person name="Yu J."/>
            <person name="Vienken K."/>
            <person name="Pain A."/>
            <person name="Freitag M."/>
            <person name="Selker E.U."/>
            <person name="Archer D.B."/>
            <person name="Penalva M.A."/>
            <person name="Oakley B.R."/>
            <person name="Momany M."/>
            <person name="Tanaka T."/>
            <person name="Kumagai T."/>
            <person name="Asai K."/>
            <person name="Machida M."/>
            <person name="Nierman W.C."/>
            <person name="Denning D.W."/>
            <person name="Caddick M."/>
            <person name="Hynes M."/>
            <person name="Paoletti M."/>
            <person name="Fischer R."/>
            <person name="Miller B."/>
            <person name="Dyer P."/>
            <person name="Sachs M.S."/>
            <person name="Osmani S.A."/>
            <person name="Birren B.W."/>
        </authorList>
    </citation>
    <scope>NUCLEOTIDE SEQUENCE [LARGE SCALE GENOMIC DNA]</scope>
    <source>
        <strain evidence="3">FGSC A4 / ATCC 38163 / CBS 112.46 / NRRL 194 / M139</strain>
    </source>
</reference>
<sequence length="298" mass="32003">MKIPLLFLAFLCTQSSLATALPSEATVGLESIGHDKAVLLLHDGTTKTIDKKDLGLYLGAAAHSPPAVPGSFETNDHESTSLRRLTKRSGAEFIIPLPDAEFLGWDIPMSTIVHANQADATAAMAQGQSIANSISVGTSFTATVEKFLQIGTTINYQWTETATLTGTVTMTIPKNKWGAIVSNPLTFRKSGYVFSGQPGSAHYEYFHADSFTQDTYSYGQNSLSWVKGVVTTCLGDSYPLKRCLGEALSPLISTAISVAKLNNLWEVFFSFSLRAYKVPLSASAEPVPKGPNLYHTGG</sequence>
<evidence type="ECO:0000313" key="3">
    <source>
        <dbReference type="Proteomes" id="UP000000560"/>
    </source>
</evidence>
<dbReference type="EMBL" id="BN001304">
    <property type="protein sequence ID" value="CBF78431.1"/>
    <property type="molecule type" value="Genomic_DNA"/>
</dbReference>
<evidence type="ECO:0000256" key="1">
    <source>
        <dbReference type="SAM" id="SignalP"/>
    </source>
</evidence>
<feature type="signal peptide" evidence="1">
    <location>
        <begin position="1"/>
        <end position="20"/>
    </location>
</feature>
<keyword evidence="3" id="KW-1185">Reference proteome</keyword>
<dbReference type="AlphaFoldDB" id="Q5AWB9"/>
<accession>C8VCD1</accession>
<gene>
    <name evidence="2" type="ORF">ANIA_07411</name>
</gene>
<evidence type="ECO:0000313" key="2">
    <source>
        <dbReference type="EMBL" id="CBF78431.1"/>
    </source>
</evidence>
<name>Q5AWB9_EMENI</name>
<dbReference type="eggNOG" id="ENOG502SPRR">
    <property type="taxonomic scope" value="Eukaryota"/>
</dbReference>
<proteinExistence type="predicted"/>
<dbReference type="GeneID" id="2869881"/>
<dbReference type="KEGG" id="ani:ANIA_07411"/>
<dbReference type="RefSeq" id="XP_680680.1">
    <property type="nucleotide sequence ID" value="XM_675588.1"/>
</dbReference>
<dbReference type="OrthoDB" id="4831122at2759"/>
<dbReference type="InParanoid" id="Q5AWB9"/>
<accession>Q5AWB9</accession>
<keyword evidence="1" id="KW-0732">Signal</keyword>
<feature type="chain" id="PRO_5010226746" evidence="1">
    <location>
        <begin position="21"/>
        <end position="298"/>
    </location>
</feature>